<proteinExistence type="predicted"/>
<sequence>GRRPDSAANLVGEHRRLHGSRSGADRVRSSLVIESAGGRDPGDSTRRWRTSAGSPLGTGAASTGSTIQDRLVADQR</sequence>
<reference evidence="2" key="1">
    <citation type="journal article" date="2019" name="Sci. Rep.">
        <title>Draft genome of Tanacetum cinerariifolium, the natural source of mosquito coil.</title>
        <authorList>
            <person name="Yamashiro T."/>
            <person name="Shiraishi A."/>
            <person name="Satake H."/>
            <person name="Nakayama K."/>
        </authorList>
    </citation>
    <scope>NUCLEOTIDE SEQUENCE</scope>
</reference>
<accession>A0A699WTZ7</accession>
<dbReference type="EMBL" id="BKCJ011767368">
    <property type="protein sequence ID" value="GFD51232.1"/>
    <property type="molecule type" value="Genomic_DNA"/>
</dbReference>
<feature type="non-terminal residue" evidence="2">
    <location>
        <position position="76"/>
    </location>
</feature>
<name>A0A699WTZ7_TANCI</name>
<organism evidence="2">
    <name type="scientific">Tanacetum cinerariifolium</name>
    <name type="common">Dalmatian daisy</name>
    <name type="synonym">Chrysanthemum cinerariifolium</name>
    <dbReference type="NCBI Taxonomy" id="118510"/>
    <lineage>
        <taxon>Eukaryota</taxon>
        <taxon>Viridiplantae</taxon>
        <taxon>Streptophyta</taxon>
        <taxon>Embryophyta</taxon>
        <taxon>Tracheophyta</taxon>
        <taxon>Spermatophyta</taxon>
        <taxon>Magnoliopsida</taxon>
        <taxon>eudicotyledons</taxon>
        <taxon>Gunneridae</taxon>
        <taxon>Pentapetalae</taxon>
        <taxon>asterids</taxon>
        <taxon>campanulids</taxon>
        <taxon>Asterales</taxon>
        <taxon>Asteraceae</taxon>
        <taxon>Asteroideae</taxon>
        <taxon>Anthemideae</taxon>
        <taxon>Anthemidinae</taxon>
        <taxon>Tanacetum</taxon>
    </lineage>
</organism>
<evidence type="ECO:0000256" key="1">
    <source>
        <dbReference type="SAM" id="MobiDB-lite"/>
    </source>
</evidence>
<comment type="caution">
    <text evidence="2">The sequence shown here is derived from an EMBL/GenBank/DDBJ whole genome shotgun (WGS) entry which is preliminary data.</text>
</comment>
<evidence type="ECO:0000313" key="2">
    <source>
        <dbReference type="EMBL" id="GFD51232.1"/>
    </source>
</evidence>
<dbReference type="AlphaFoldDB" id="A0A699WTZ7"/>
<feature type="region of interest" description="Disordered" evidence="1">
    <location>
        <begin position="1"/>
        <end position="76"/>
    </location>
</feature>
<protein>
    <submittedName>
        <fullName evidence="2">Uncharacterized protein</fullName>
    </submittedName>
</protein>
<gene>
    <name evidence="2" type="ORF">Tci_923201</name>
</gene>
<feature type="non-terminal residue" evidence="2">
    <location>
        <position position="1"/>
    </location>
</feature>